<dbReference type="InterPro" id="IPR029063">
    <property type="entry name" value="SAM-dependent_MTases_sf"/>
</dbReference>
<keyword evidence="3 5" id="KW-0808">Transferase</keyword>
<dbReference type="PANTHER" id="PTHR43861">
    <property type="entry name" value="TRANS-ACONITATE 2-METHYLTRANSFERASE-RELATED"/>
    <property type="match status" value="1"/>
</dbReference>
<dbReference type="InterPro" id="IPR023149">
    <property type="entry name" value="Trans_acon_MeTrfase_C"/>
</dbReference>
<dbReference type="AlphaFoldDB" id="A0A6J4MA97"/>
<dbReference type="GO" id="GO:0005737">
    <property type="term" value="C:cytoplasm"/>
    <property type="evidence" value="ECO:0007669"/>
    <property type="project" value="UniProtKB-SubCell"/>
</dbReference>
<evidence type="ECO:0000313" key="6">
    <source>
        <dbReference type="EMBL" id="CAA9354217.1"/>
    </source>
</evidence>
<name>A0A6J4MA97_9ACTN</name>
<dbReference type="EC" id="2.1.1.144" evidence="5"/>
<dbReference type="Pfam" id="PF13489">
    <property type="entry name" value="Methyltransf_23"/>
    <property type="match status" value="1"/>
</dbReference>
<accession>A0A6J4MA97</accession>
<keyword evidence="4 5" id="KW-0949">S-adenosyl-L-methionine</keyword>
<keyword evidence="2 5" id="KW-0489">Methyltransferase</keyword>
<reference evidence="6" key="1">
    <citation type="submission" date="2020-02" db="EMBL/GenBank/DDBJ databases">
        <authorList>
            <person name="Meier V. D."/>
        </authorList>
    </citation>
    <scope>NUCLEOTIDE SEQUENCE</scope>
    <source>
        <strain evidence="6">AVDCRST_MAG46</strain>
    </source>
</reference>
<evidence type="ECO:0000256" key="1">
    <source>
        <dbReference type="ARBA" id="ARBA00022490"/>
    </source>
</evidence>
<dbReference type="PANTHER" id="PTHR43861:SF1">
    <property type="entry name" value="TRANS-ACONITATE 2-METHYLTRANSFERASE"/>
    <property type="match status" value="1"/>
</dbReference>
<comment type="function">
    <text evidence="5">Catalyzes the S-adenosylmethionine monomethyl esterification of trans-aconitate.</text>
</comment>
<dbReference type="CDD" id="cd02440">
    <property type="entry name" value="AdoMet_MTases"/>
    <property type="match status" value="1"/>
</dbReference>
<dbReference type="SUPFAM" id="SSF53335">
    <property type="entry name" value="S-adenosyl-L-methionine-dependent methyltransferases"/>
    <property type="match status" value="1"/>
</dbReference>
<sequence>MSTTWDPTTYLRFDSERSRPFLDLLARVRADEVGRIVDLGCGPGHLSAVIRARWPDAHILGIDSSVQMIERARSEDQDPRTTYECADLRDWRTEEPVDLLVSNATLQWVPGHLDLLPGLAEAVAPAGALAISVPSNFDAPSHVILRELSECAPYAEHVPADQHAAATGADEFLDVLARPGWEVDAWETTYLHVLAGPDPVFEWIRGTGARPVLQSLPDELLERFTTEYKARLREAYPQRSYGTVLPFKRTFVVAHREAA</sequence>
<protein>
    <recommendedName>
        <fullName evidence="5">Trans-aconitate 2-methyltransferase</fullName>
        <ecNumber evidence="5">2.1.1.144</ecNumber>
    </recommendedName>
</protein>
<proteinExistence type="inferred from homology"/>
<evidence type="ECO:0000256" key="2">
    <source>
        <dbReference type="ARBA" id="ARBA00022603"/>
    </source>
</evidence>
<dbReference type="EMBL" id="CADCUD010000191">
    <property type="protein sequence ID" value="CAA9354217.1"/>
    <property type="molecule type" value="Genomic_DNA"/>
</dbReference>
<comment type="similarity">
    <text evidence="5">Belongs to the methyltransferase superfamily. Tam family.</text>
</comment>
<dbReference type="GO" id="GO:0032259">
    <property type="term" value="P:methylation"/>
    <property type="evidence" value="ECO:0007669"/>
    <property type="project" value="UniProtKB-KW"/>
</dbReference>
<comment type="catalytic activity">
    <reaction evidence="5">
        <text>trans-aconitate + S-adenosyl-L-methionine = (E)-3-(methoxycarbonyl)pent-2-enedioate + S-adenosyl-L-homocysteine</text>
        <dbReference type="Rhea" id="RHEA:14969"/>
        <dbReference type="ChEBI" id="CHEBI:15708"/>
        <dbReference type="ChEBI" id="CHEBI:57470"/>
        <dbReference type="ChEBI" id="CHEBI:57856"/>
        <dbReference type="ChEBI" id="CHEBI:59789"/>
        <dbReference type="EC" id="2.1.1.144"/>
    </reaction>
</comment>
<dbReference type="InterPro" id="IPR023506">
    <property type="entry name" value="Trans-aconitate_MeTrfase"/>
</dbReference>
<dbReference type="HAMAP" id="MF_00560">
    <property type="entry name" value="Tran_acon_Me_trans"/>
    <property type="match status" value="1"/>
</dbReference>
<comment type="subcellular location">
    <subcellularLocation>
        <location evidence="5">Cytoplasm</location>
    </subcellularLocation>
</comment>
<dbReference type="Gene3D" id="1.10.150.290">
    <property type="entry name" value="S-adenosyl-L-methionine-dependent methyltransferases"/>
    <property type="match status" value="1"/>
</dbReference>
<evidence type="ECO:0000256" key="4">
    <source>
        <dbReference type="ARBA" id="ARBA00022691"/>
    </source>
</evidence>
<evidence type="ECO:0000256" key="3">
    <source>
        <dbReference type="ARBA" id="ARBA00022679"/>
    </source>
</evidence>
<evidence type="ECO:0000256" key="5">
    <source>
        <dbReference type="HAMAP-Rule" id="MF_00560"/>
    </source>
</evidence>
<gene>
    <name evidence="5" type="primary">tam</name>
    <name evidence="6" type="ORF">AVDCRST_MAG46-2802</name>
</gene>
<organism evidence="6">
    <name type="scientific">uncultured Nocardioidaceae bacterium</name>
    <dbReference type="NCBI Taxonomy" id="253824"/>
    <lineage>
        <taxon>Bacteria</taxon>
        <taxon>Bacillati</taxon>
        <taxon>Actinomycetota</taxon>
        <taxon>Actinomycetes</taxon>
        <taxon>Propionibacteriales</taxon>
        <taxon>Nocardioidaceae</taxon>
        <taxon>environmental samples</taxon>
    </lineage>
</organism>
<dbReference type="Gene3D" id="3.40.50.150">
    <property type="entry name" value="Vaccinia Virus protein VP39"/>
    <property type="match status" value="1"/>
</dbReference>
<keyword evidence="1 5" id="KW-0963">Cytoplasm</keyword>
<dbReference type="GO" id="GO:0030798">
    <property type="term" value="F:trans-aconitate 2-methyltransferase activity"/>
    <property type="evidence" value="ECO:0007669"/>
    <property type="project" value="UniProtKB-UniRule"/>
</dbReference>